<dbReference type="AlphaFoldDB" id="A0A7R5JZ10"/>
<reference evidence="2" key="1">
    <citation type="submission" date="2025-08" db="UniProtKB">
        <authorList>
            <consortium name="RefSeq"/>
        </authorList>
    </citation>
    <scope>IDENTIFICATION</scope>
    <source>
        <tissue evidence="2">Muscle</tissue>
    </source>
</reference>
<gene>
    <name evidence="2" type="primary">LOC113983742</name>
</gene>
<evidence type="ECO:0000313" key="2">
    <source>
        <dbReference type="RefSeq" id="XP_039233901.1"/>
    </source>
</evidence>
<evidence type="ECO:0000313" key="1">
    <source>
        <dbReference type="Proteomes" id="UP000504627"/>
    </source>
</evidence>
<protein>
    <submittedName>
        <fullName evidence="2">Uncharacterized protein LOC113983742 isoform X1</fullName>
    </submittedName>
</protein>
<proteinExistence type="predicted"/>
<sequence length="372" mass="40874">MSWEGATGIREIPTFLDVWDGNAEDAPGGVGANTGKREIPNSWMFGMGWEGATGSRNIPSFPNIWDGMGRSHLEQGHSHLPRYLGWDGKEPLGAGTFPPSQIFGNELGREDGSRSIPGSWLRGCKHWDQGHSQFLDVWDGMGRSHLEQGHSHLPRYLGMSWEGATGSRDIPTFPAVSFPAMTWNIPLPASRGTRNPRDSIPGLSQPLGATQTPPGMFIIPGKAAPFPHPGRFPAGKAAPGTSFPLFLSRDRAPIPLGMRISCRYSGIFSLLGNFFPSKSWINPGFFWGMGSFRSSFFFWEEGIIFPAGKNLFLSLVREYPEGIVASRILRSTQIPFSLGINSRFPSQNHGLIPDFLGEWDPFALPSFSGKKE</sequence>
<dbReference type="GeneID" id="113983742"/>
<name>A0A7R5JZ10_9PASS</name>
<accession>A0A7R5JZ10</accession>
<dbReference type="Proteomes" id="UP000504627">
    <property type="component" value="Unplaced"/>
</dbReference>
<dbReference type="InParanoid" id="A0A7R5JZ10"/>
<organism evidence="1 2">
    <name type="scientific">Pipra filicauda</name>
    <name type="common">Wire-tailed manakin</name>
    <dbReference type="NCBI Taxonomy" id="649802"/>
    <lineage>
        <taxon>Eukaryota</taxon>
        <taxon>Metazoa</taxon>
        <taxon>Chordata</taxon>
        <taxon>Craniata</taxon>
        <taxon>Vertebrata</taxon>
        <taxon>Euteleostomi</taxon>
        <taxon>Archelosauria</taxon>
        <taxon>Archosauria</taxon>
        <taxon>Dinosauria</taxon>
        <taxon>Saurischia</taxon>
        <taxon>Theropoda</taxon>
        <taxon>Coelurosauria</taxon>
        <taxon>Aves</taxon>
        <taxon>Neognathae</taxon>
        <taxon>Neoaves</taxon>
        <taxon>Telluraves</taxon>
        <taxon>Australaves</taxon>
        <taxon>Passeriformes</taxon>
        <taxon>Pipridae</taxon>
        <taxon>Pipra</taxon>
    </lineage>
</organism>
<dbReference type="RefSeq" id="XP_039233901.1">
    <property type="nucleotide sequence ID" value="XM_039377967.1"/>
</dbReference>
<keyword evidence="1" id="KW-1185">Reference proteome</keyword>